<proteinExistence type="predicted"/>
<protein>
    <submittedName>
        <fullName evidence="5">Tabinhibitin 2-like</fullName>
    </submittedName>
</protein>
<evidence type="ECO:0000256" key="2">
    <source>
        <dbReference type="ARBA" id="ARBA00022525"/>
    </source>
</evidence>
<organism evidence="4 5">
    <name type="scientific">Drosophila albomicans</name>
    <name type="common">Fruit fly</name>
    <dbReference type="NCBI Taxonomy" id="7291"/>
    <lineage>
        <taxon>Eukaryota</taxon>
        <taxon>Metazoa</taxon>
        <taxon>Ecdysozoa</taxon>
        <taxon>Arthropoda</taxon>
        <taxon>Hexapoda</taxon>
        <taxon>Insecta</taxon>
        <taxon>Pterygota</taxon>
        <taxon>Neoptera</taxon>
        <taxon>Endopterygota</taxon>
        <taxon>Diptera</taxon>
        <taxon>Brachycera</taxon>
        <taxon>Muscomorpha</taxon>
        <taxon>Ephydroidea</taxon>
        <taxon>Drosophilidae</taxon>
        <taxon>Drosophila</taxon>
    </lineage>
</organism>
<accession>A0A6P8XK25</accession>
<evidence type="ECO:0000313" key="5">
    <source>
        <dbReference type="RefSeq" id="XP_034113304.1"/>
    </source>
</evidence>
<feature type="domain" description="SCP" evidence="3">
    <location>
        <begin position="82"/>
        <end position="237"/>
    </location>
</feature>
<sequence>MEASLVSQEHAALEVAIMSLVESKLLTQQLLFVLCMSFNALADKHQELCRGTHCGTNNLICQYLKKLSSECLPGTKLINLAPHQQQILHLLNNYRNKVAAGYTKTLLPAARMARMDWSEELESLATIYVAQCATIIQPCMSSPQYTTISSIYDGVSFAGVYRSSLLPMLLEETIKVWFEDTRFVTRSMVLQLSTSLSKKMRQVALLMTDRNSHVGCSGIFFVRGLSNNFRLVCTFATDLMIDKPIYNISSPPGTHCARQDDSYENLCALGEQYNNHEPYVEMRMLDSPAYSFSQP</sequence>
<dbReference type="Pfam" id="PF00188">
    <property type="entry name" value="CAP"/>
    <property type="match status" value="1"/>
</dbReference>
<evidence type="ECO:0000256" key="1">
    <source>
        <dbReference type="ARBA" id="ARBA00004613"/>
    </source>
</evidence>
<dbReference type="Gene3D" id="3.40.33.10">
    <property type="entry name" value="CAP"/>
    <property type="match status" value="1"/>
</dbReference>
<comment type="subcellular location">
    <subcellularLocation>
        <location evidence="1">Secreted</location>
    </subcellularLocation>
</comment>
<evidence type="ECO:0000259" key="3">
    <source>
        <dbReference type="SMART" id="SM00198"/>
    </source>
</evidence>
<name>A0A6P8XK25_DROAB</name>
<dbReference type="GeneID" id="117573906"/>
<gene>
    <name evidence="5" type="primary">LOC117573906</name>
</gene>
<dbReference type="RefSeq" id="XP_034113304.1">
    <property type="nucleotide sequence ID" value="XM_034257413.2"/>
</dbReference>
<evidence type="ECO:0000313" key="4">
    <source>
        <dbReference type="Proteomes" id="UP000515160"/>
    </source>
</evidence>
<dbReference type="GO" id="GO:0005576">
    <property type="term" value="C:extracellular region"/>
    <property type="evidence" value="ECO:0007669"/>
    <property type="project" value="UniProtKB-SubCell"/>
</dbReference>
<dbReference type="SUPFAM" id="SSF55797">
    <property type="entry name" value="PR-1-like"/>
    <property type="match status" value="1"/>
</dbReference>
<dbReference type="SMART" id="SM00198">
    <property type="entry name" value="SCP"/>
    <property type="match status" value="1"/>
</dbReference>
<keyword evidence="2" id="KW-0964">Secreted</keyword>
<dbReference type="Proteomes" id="UP000515160">
    <property type="component" value="Chromosome 2R"/>
</dbReference>
<dbReference type="OrthoDB" id="7882501at2759"/>
<dbReference type="CDD" id="cd05380">
    <property type="entry name" value="CAP_euk"/>
    <property type="match status" value="1"/>
</dbReference>
<dbReference type="InterPro" id="IPR014044">
    <property type="entry name" value="CAP_dom"/>
</dbReference>
<dbReference type="InterPro" id="IPR035940">
    <property type="entry name" value="CAP_sf"/>
</dbReference>
<keyword evidence="4" id="KW-1185">Reference proteome</keyword>
<reference evidence="5" key="1">
    <citation type="submission" date="2025-08" db="UniProtKB">
        <authorList>
            <consortium name="RefSeq"/>
        </authorList>
    </citation>
    <scope>IDENTIFICATION</scope>
    <source>
        <strain evidence="5">15112-1751.03</strain>
        <tissue evidence="5">Whole Adult</tissue>
    </source>
</reference>
<dbReference type="AlphaFoldDB" id="A0A6P8XK25"/>